<evidence type="ECO:0000256" key="1">
    <source>
        <dbReference type="ARBA" id="ARBA00018672"/>
    </source>
</evidence>
<dbReference type="KEGG" id="carl:PXC00_04400"/>
<comment type="function">
    <text evidence="5">May play the central regulatory role in sporulation. It may be an element of the effector pathway responsible for the activation of sporulation genes in response to nutritional stress. Spo0A may act in concert with spo0H (a sigma factor) to control the expression of some genes that are critical to the sporulation process.</text>
</comment>
<organism evidence="10 11">
    <name type="scientific">Caproicibacterium argilliputei</name>
    <dbReference type="NCBI Taxonomy" id="3030016"/>
    <lineage>
        <taxon>Bacteria</taxon>
        <taxon>Bacillati</taxon>
        <taxon>Bacillota</taxon>
        <taxon>Clostridia</taxon>
        <taxon>Eubacteriales</taxon>
        <taxon>Oscillospiraceae</taxon>
        <taxon>Caproicibacterium</taxon>
    </lineage>
</organism>
<dbReference type="PROSITE" id="PS50035">
    <property type="entry name" value="PLD"/>
    <property type="match status" value="1"/>
</dbReference>
<evidence type="ECO:0000256" key="6">
    <source>
        <dbReference type="PROSITE-ProRule" id="PRU00169"/>
    </source>
</evidence>
<evidence type="ECO:0000256" key="2">
    <source>
        <dbReference type="ARBA" id="ARBA00023015"/>
    </source>
</evidence>
<keyword evidence="6" id="KW-0597">Phosphoprotein</keyword>
<evidence type="ECO:0000256" key="5">
    <source>
        <dbReference type="ARBA" id="ARBA00024867"/>
    </source>
</evidence>
<reference evidence="11" key="3">
    <citation type="submission" date="2024-06" db="EMBL/GenBank/DDBJ databases">
        <authorList>
            <person name="Zeng C."/>
        </authorList>
    </citation>
    <scope>NUCLEOTIDE SEQUENCE [LARGE SCALE GENOMIC DNA]</scope>
    <source>
        <strain evidence="11">ZCY20-5</strain>
    </source>
</reference>
<dbReference type="PROSITE" id="PS00041">
    <property type="entry name" value="HTH_ARAC_FAMILY_1"/>
    <property type="match status" value="1"/>
</dbReference>
<feature type="domain" description="Response regulatory" evidence="9">
    <location>
        <begin position="4"/>
        <end position="122"/>
    </location>
</feature>
<evidence type="ECO:0000259" key="9">
    <source>
        <dbReference type="PROSITE" id="PS50110"/>
    </source>
</evidence>
<dbReference type="AlphaFoldDB" id="A0AA97D9K1"/>
<dbReference type="SMART" id="SM00342">
    <property type="entry name" value="HTH_ARAC"/>
    <property type="match status" value="1"/>
</dbReference>
<reference evidence="11" key="2">
    <citation type="submission" date="2024-06" db="EMBL/GenBank/DDBJ databases">
        <title>Caproicibacterium argilliputei sp. nov, a novel caproic acid producing anaerobic bacterium isolated from pit mud.</title>
        <authorList>
            <person name="Zeng C."/>
        </authorList>
    </citation>
    <scope>NUCLEOTIDE SEQUENCE [LARGE SCALE GENOMIC DNA]</scope>
    <source>
        <strain evidence="11">ZCY20-5</strain>
    </source>
</reference>
<dbReference type="Proteomes" id="UP001300604">
    <property type="component" value="Chromosome"/>
</dbReference>
<dbReference type="GO" id="GO:0003824">
    <property type="term" value="F:catalytic activity"/>
    <property type="evidence" value="ECO:0007669"/>
    <property type="project" value="InterPro"/>
</dbReference>
<evidence type="ECO:0000259" key="7">
    <source>
        <dbReference type="PROSITE" id="PS01124"/>
    </source>
</evidence>
<dbReference type="GO" id="GO:0003700">
    <property type="term" value="F:DNA-binding transcription factor activity"/>
    <property type="evidence" value="ECO:0007669"/>
    <property type="project" value="InterPro"/>
</dbReference>
<dbReference type="SMART" id="SM00448">
    <property type="entry name" value="REC"/>
    <property type="match status" value="1"/>
</dbReference>
<dbReference type="EMBL" id="CP135996">
    <property type="protein sequence ID" value="WOC33125.1"/>
    <property type="molecule type" value="Genomic_DNA"/>
</dbReference>
<dbReference type="Gene3D" id="1.10.10.60">
    <property type="entry name" value="Homeodomain-like"/>
    <property type="match status" value="2"/>
</dbReference>
<keyword evidence="4" id="KW-0804">Transcription</keyword>
<name>A0AA97D9K1_9FIRM</name>
<dbReference type="SUPFAM" id="SSF46689">
    <property type="entry name" value="Homeodomain-like"/>
    <property type="match status" value="2"/>
</dbReference>
<dbReference type="PROSITE" id="PS50110">
    <property type="entry name" value="RESPONSE_REGULATORY"/>
    <property type="match status" value="1"/>
</dbReference>
<feature type="modified residue" description="4-aspartylphosphate" evidence="6">
    <location>
        <position position="56"/>
    </location>
</feature>
<dbReference type="InterPro" id="IPR018060">
    <property type="entry name" value="HTH_AraC"/>
</dbReference>
<dbReference type="PRINTS" id="PR00032">
    <property type="entry name" value="HTHARAC"/>
</dbReference>
<dbReference type="InterPro" id="IPR001789">
    <property type="entry name" value="Sig_transdc_resp-reg_receiver"/>
</dbReference>
<dbReference type="InterPro" id="IPR011006">
    <property type="entry name" value="CheY-like_superfamily"/>
</dbReference>
<feature type="domain" description="HTH araC/xylS-type" evidence="7">
    <location>
        <begin position="430"/>
        <end position="528"/>
    </location>
</feature>
<reference evidence="10 11" key="1">
    <citation type="submission" date="2024-06" db="EMBL/GenBank/DDBJ databases">
        <title>Caproicibacterium argilliputei sp. nov, a novel caproic acid producing anaerobic bacterium isolated from pit mud.</title>
        <authorList>
            <person name="Xia S."/>
        </authorList>
    </citation>
    <scope>NUCLEOTIDE SEQUENCE [LARGE SCALE GENOMIC DNA]</scope>
    <source>
        <strain evidence="10 11">ZCY20-5</strain>
    </source>
</reference>
<dbReference type="PANTHER" id="PTHR43280:SF28">
    <property type="entry name" value="HTH-TYPE TRANSCRIPTIONAL ACTIVATOR RHAS"/>
    <property type="match status" value="1"/>
</dbReference>
<dbReference type="RefSeq" id="WP_275844348.1">
    <property type="nucleotide sequence ID" value="NZ_CP135996.1"/>
</dbReference>
<dbReference type="GO" id="GO:0043565">
    <property type="term" value="F:sequence-specific DNA binding"/>
    <property type="evidence" value="ECO:0007669"/>
    <property type="project" value="InterPro"/>
</dbReference>
<accession>A0AA97D9K1</accession>
<protein>
    <recommendedName>
        <fullName evidence="1">Stage 0 sporulation protein A homolog</fullName>
    </recommendedName>
</protein>
<dbReference type="GO" id="GO:0006793">
    <property type="term" value="P:phosphorus metabolic process"/>
    <property type="evidence" value="ECO:0007669"/>
    <property type="project" value="UniProtKB-ARBA"/>
</dbReference>
<sequence length="543" mass="61806">MHTKLLLADDEPLVLVGLQSILNWEAYDMEIVGVAHNGEEALQLIDEKKPDLAIVDIKMPVKNGLEVMQACREKGGSLPLFILLTSYEEFGYAKEALHLQAVDYLVKLELTPDSLLHAVQRARQRLDAMQTAEQKAEPPAADDLSTFYERFFMKLYHNLFESREQYALQRRELGIDFSFAAYTVCYCEILTDDTRRSWEKKTQLYSSTIRMVQETIHRYMACYITSLDLQHFNITFCLSEQEVPAYREHLAKILQKATEVVQSYFNVGLSCRIGCLVKDPFAICESYATARRISLAGESGGVSFYNPHTDSAVESFDFSSCRSEIRSAFEQLDLDTLSTLLTQIADSLDLHPIQYAGALDTASNLLYMSISLLPEGEAMLNRIFPGEEGCRCLYACRTVPDVTDWIRTLRAGLSLQLRQNRQNYKAMTVQKVMQYIRAHLDRKLSLNEVSAVFGFSANYLSQLFTKETGHSFVEFITHEKIAAAKEMMRHGTYKIYEIASKLGFESAFYFSKVFKKVEGCSPREYMQTKLCALSEPAEAPKND</sequence>
<proteinExistence type="predicted"/>
<feature type="domain" description="PLD phosphodiesterase" evidence="8">
    <location>
        <begin position="1"/>
        <end position="17"/>
    </location>
</feature>
<evidence type="ECO:0000313" key="11">
    <source>
        <dbReference type="Proteomes" id="UP001300604"/>
    </source>
</evidence>
<dbReference type="PROSITE" id="PS01124">
    <property type="entry name" value="HTH_ARAC_FAMILY_2"/>
    <property type="match status" value="1"/>
</dbReference>
<dbReference type="Gene3D" id="3.40.50.2300">
    <property type="match status" value="1"/>
</dbReference>
<dbReference type="GO" id="GO:0000160">
    <property type="term" value="P:phosphorelay signal transduction system"/>
    <property type="evidence" value="ECO:0007669"/>
    <property type="project" value="InterPro"/>
</dbReference>
<evidence type="ECO:0000259" key="8">
    <source>
        <dbReference type="PROSITE" id="PS50035"/>
    </source>
</evidence>
<evidence type="ECO:0000256" key="4">
    <source>
        <dbReference type="ARBA" id="ARBA00023163"/>
    </source>
</evidence>
<dbReference type="SUPFAM" id="SSF52172">
    <property type="entry name" value="CheY-like"/>
    <property type="match status" value="1"/>
</dbReference>
<gene>
    <name evidence="10" type="ORF">PXC00_04400</name>
</gene>
<keyword evidence="2" id="KW-0805">Transcription regulation</keyword>
<dbReference type="InterPro" id="IPR018062">
    <property type="entry name" value="HTH_AraC-typ_CS"/>
</dbReference>
<keyword evidence="3" id="KW-0238">DNA-binding</keyword>
<dbReference type="InterPro" id="IPR020449">
    <property type="entry name" value="Tscrpt_reg_AraC-type_HTH"/>
</dbReference>
<dbReference type="PANTHER" id="PTHR43280">
    <property type="entry name" value="ARAC-FAMILY TRANSCRIPTIONAL REGULATOR"/>
    <property type="match status" value="1"/>
</dbReference>
<evidence type="ECO:0000313" key="10">
    <source>
        <dbReference type="EMBL" id="WOC33125.1"/>
    </source>
</evidence>
<dbReference type="Pfam" id="PF12833">
    <property type="entry name" value="HTH_18"/>
    <property type="match status" value="1"/>
</dbReference>
<dbReference type="InterPro" id="IPR009057">
    <property type="entry name" value="Homeodomain-like_sf"/>
</dbReference>
<dbReference type="Pfam" id="PF00072">
    <property type="entry name" value="Response_reg"/>
    <property type="match status" value="1"/>
</dbReference>
<evidence type="ECO:0000256" key="3">
    <source>
        <dbReference type="ARBA" id="ARBA00023125"/>
    </source>
</evidence>
<dbReference type="InterPro" id="IPR001736">
    <property type="entry name" value="PLipase_D/transphosphatidylase"/>
</dbReference>
<keyword evidence="11" id="KW-1185">Reference proteome</keyword>
<dbReference type="CDD" id="cd17536">
    <property type="entry name" value="REC_YesN-like"/>
    <property type="match status" value="1"/>
</dbReference>